<keyword evidence="1" id="KW-0808">Transferase</keyword>
<evidence type="ECO:0000313" key="1">
    <source>
        <dbReference type="EMBL" id="MBK1867474.1"/>
    </source>
</evidence>
<keyword evidence="2" id="KW-1185">Reference proteome</keyword>
<proteinExistence type="predicted"/>
<comment type="caution">
    <text evidence="1">The sequence shown here is derived from an EMBL/GenBank/DDBJ whole genome shotgun (WGS) entry which is preliminary data.</text>
</comment>
<organism evidence="1 2">
    <name type="scientific">Taklimakanibacter albus</name>
    <dbReference type="NCBI Taxonomy" id="2800327"/>
    <lineage>
        <taxon>Bacteria</taxon>
        <taxon>Pseudomonadati</taxon>
        <taxon>Pseudomonadota</taxon>
        <taxon>Alphaproteobacteria</taxon>
        <taxon>Hyphomicrobiales</taxon>
        <taxon>Aestuariivirgaceae</taxon>
        <taxon>Taklimakanibacter</taxon>
    </lineage>
</organism>
<protein>
    <submittedName>
        <fullName evidence="1">Two-component sensor histidine kinase</fullName>
    </submittedName>
</protein>
<evidence type="ECO:0000313" key="2">
    <source>
        <dbReference type="Proteomes" id="UP000616151"/>
    </source>
</evidence>
<sequence length="458" mass="50968">MSAVTETDPKIERPTLYWRFNRFLERYLPAGLYQRSLIIVVAPIVLLQSIMVGIILDRHWDNVTRVLARSLARDISLVIELYGKTEKTPAAVAGFTEMVNKRLRLRLEIENNASLPPPKPAPWLSIVDTRLSRYLDHEGLPAWIDSTSYPGYVEIRVEPEKGTVFRFLPNDERAFAANTNSLLMWMLVSSLVLLAIAIVFMRKQIKPILELAHAARSFGLGHDVSHFVPRGATEVRQAAQAFLNMKDRIERHVEQRTAMLAGVSHDLRTILTRFKLELAFLGDDAKVKALKGDVEEMQTMLEAYMNFARGAGGEKAEPSDIAQMVAGAVKSGARPHSQVKVDVSPDLVAKVKPNAFRRLVLNLIANAARFGQEIAVKARVKGSRLYITVDDNGPGIPANMREDVFRPFFRLDEARNQDEPGTGLGLSIARDIARSHGGDITLEDSPLGGLRAVVKIPV</sequence>
<dbReference type="Proteomes" id="UP000616151">
    <property type="component" value="Unassembled WGS sequence"/>
</dbReference>
<gene>
    <name evidence="1" type="ORF">JHL16_14045</name>
</gene>
<accession>A0ACC5R499</accession>
<dbReference type="EMBL" id="JAENHL010000007">
    <property type="protein sequence ID" value="MBK1867474.1"/>
    <property type="molecule type" value="Genomic_DNA"/>
</dbReference>
<reference evidence="1" key="1">
    <citation type="submission" date="2021-01" db="EMBL/GenBank/DDBJ databases">
        <authorList>
            <person name="Sun Q."/>
        </authorList>
    </citation>
    <scope>NUCLEOTIDE SEQUENCE</scope>
    <source>
        <strain evidence="1">YIM B02566</strain>
    </source>
</reference>
<keyword evidence="1" id="KW-0418">Kinase</keyword>
<name>A0ACC5R499_9HYPH</name>